<dbReference type="CDD" id="cd22582">
    <property type="entry name" value="BRcat_RBR_unk"/>
    <property type="match status" value="1"/>
</dbReference>
<reference evidence="17" key="1">
    <citation type="submission" date="2023-07" db="EMBL/GenBank/DDBJ databases">
        <title>draft genome sequence of fig (Ficus carica).</title>
        <authorList>
            <person name="Takahashi T."/>
            <person name="Nishimura K."/>
        </authorList>
    </citation>
    <scope>NUCLEOTIDE SEQUENCE</scope>
</reference>
<dbReference type="InterPro" id="IPR031127">
    <property type="entry name" value="E3_UB_ligase_RBR"/>
</dbReference>
<dbReference type="Gene3D" id="3.30.40.10">
    <property type="entry name" value="Zinc/RING finger domain, C3HC4 (zinc finger)"/>
    <property type="match status" value="1"/>
</dbReference>
<dbReference type="Gene3D" id="3.30.420.10">
    <property type="entry name" value="Ribonuclease H-like superfamily/Ribonuclease H"/>
    <property type="match status" value="1"/>
</dbReference>
<feature type="domain" description="RING-type" evidence="16">
    <location>
        <begin position="311"/>
        <end position="528"/>
    </location>
</feature>
<keyword evidence="18" id="KW-1185">Reference proteome</keyword>
<protein>
    <recommendedName>
        <fullName evidence="6">RBR-type E3 ubiquitin transferase</fullName>
        <ecNumber evidence="6">2.3.2.31</ecNumber>
    </recommendedName>
</protein>
<dbReference type="Pfam" id="PF01485">
    <property type="entry name" value="IBR"/>
    <property type="match status" value="2"/>
</dbReference>
<evidence type="ECO:0000256" key="12">
    <source>
        <dbReference type="ARBA" id="ARBA00022833"/>
    </source>
</evidence>
<evidence type="ECO:0000256" key="6">
    <source>
        <dbReference type="ARBA" id="ARBA00012251"/>
    </source>
</evidence>
<dbReference type="AlphaFoldDB" id="A0AA87YWG0"/>
<keyword evidence="11" id="KW-0833">Ubl conjugation pathway</keyword>
<dbReference type="Proteomes" id="UP001187192">
    <property type="component" value="Unassembled WGS sequence"/>
</dbReference>
<dbReference type="InterPro" id="IPR002867">
    <property type="entry name" value="IBR_dom"/>
</dbReference>
<dbReference type="PROSITE" id="PS51873">
    <property type="entry name" value="TRIAD"/>
    <property type="match status" value="1"/>
</dbReference>
<keyword evidence="9" id="KW-0677">Repeat</keyword>
<dbReference type="FunFam" id="1.20.120.1750:FF:000019">
    <property type="entry name" value="RBR-type E3 ubiquitin transferase"/>
    <property type="match status" value="1"/>
</dbReference>
<dbReference type="GO" id="GO:0003676">
    <property type="term" value="F:nucleic acid binding"/>
    <property type="evidence" value="ECO:0007669"/>
    <property type="project" value="InterPro"/>
</dbReference>
<evidence type="ECO:0000256" key="4">
    <source>
        <dbReference type="ARBA" id="ARBA00004906"/>
    </source>
</evidence>
<keyword evidence="7" id="KW-0808">Transferase</keyword>
<feature type="region of interest" description="Disordered" evidence="14">
    <location>
        <begin position="539"/>
        <end position="566"/>
    </location>
</feature>
<dbReference type="InterPro" id="IPR002156">
    <property type="entry name" value="RNaseH_domain"/>
</dbReference>
<dbReference type="GO" id="GO:0016567">
    <property type="term" value="P:protein ubiquitination"/>
    <property type="evidence" value="ECO:0007669"/>
    <property type="project" value="InterPro"/>
</dbReference>
<evidence type="ECO:0000256" key="1">
    <source>
        <dbReference type="ARBA" id="ARBA00001798"/>
    </source>
</evidence>
<proteinExistence type="inferred from homology"/>
<dbReference type="InterPro" id="IPR013083">
    <property type="entry name" value="Znf_RING/FYVE/PHD"/>
</dbReference>
<dbReference type="Pfam" id="PF13456">
    <property type="entry name" value="RVT_3"/>
    <property type="match status" value="1"/>
</dbReference>
<comment type="pathway">
    <text evidence="4">Protein modification; protein ubiquitination.</text>
</comment>
<dbReference type="Gene3D" id="1.20.120.1750">
    <property type="match status" value="1"/>
</dbReference>
<dbReference type="GO" id="GO:0061630">
    <property type="term" value="F:ubiquitin protein ligase activity"/>
    <property type="evidence" value="ECO:0007669"/>
    <property type="project" value="UniProtKB-EC"/>
</dbReference>
<dbReference type="GO" id="GO:0008270">
    <property type="term" value="F:zinc ion binding"/>
    <property type="evidence" value="ECO:0007669"/>
    <property type="project" value="UniProtKB-KW"/>
</dbReference>
<dbReference type="InterPro" id="IPR036397">
    <property type="entry name" value="RNaseH_sf"/>
</dbReference>
<evidence type="ECO:0000256" key="3">
    <source>
        <dbReference type="ARBA" id="ARBA00003976"/>
    </source>
</evidence>
<evidence type="ECO:0000256" key="13">
    <source>
        <dbReference type="PROSITE-ProRule" id="PRU00175"/>
    </source>
</evidence>
<feature type="compositionally biased region" description="Low complexity" evidence="14">
    <location>
        <begin position="539"/>
        <end position="558"/>
    </location>
</feature>
<dbReference type="SMART" id="SM00647">
    <property type="entry name" value="IBR"/>
    <property type="match status" value="2"/>
</dbReference>
<evidence type="ECO:0000259" key="16">
    <source>
        <dbReference type="PROSITE" id="PS51873"/>
    </source>
</evidence>
<dbReference type="EMBL" id="BTGU01000001">
    <property type="protein sequence ID" value="GMN24603.1"/>
    <property type="molecule type" value="Genomic_DNA"/>
</dbReference>
<keyword evidence="8" id="KW-0479">Metal-binding</keyword>
<evidence type="ECO:0000313" key="17">
    <source>
        <dbReference type="EMBL" id="GMN24603.1"/>
    </source>
</evidence>
<dbReference type="PROSITE" id="PS00518">
    <property type="entry name" value="ZF_RING_1"/>
    <property type="match status" value="1"/>
</dbReference>
<comment type="caution">
    <text evidence="17">The sequence shown here is derived from an EMBL/GenBank/DDBJ whole genome shotgun (WGS) entry which is preliminary data.</text>
</comment>
<evidence type="ECO:0000256" key="11">
    <source>
        <dbReference type="ARBA" id="ARBA00022786"/>
    </source>
</evidence>
<feature type="domain" description="RING-type" evidence="15">
    <location>
        <begin position="315"/>
        <end position="359"/>
    </location>
</feature>
<evidence type="ECO:0000256" key="9">
    <source>
        <dbReference type="ARBA" id="ARBA00022737"/>
    </source>
</evidence>
<dbReference type="CDD" id="cd22584">
    <property type="entry name" value="Rcat_RBR_unk"/>
    <property type="match status" value="1"/>
</dbReference>
<dbReference type="InterPro" id="IPR001841">
    <property type="entry name" value="Znf_RING"/>
</dbReference>
<organism evidence="17 18">
    <name type="scientific">Ficus carica</name>
    <name type="common">Common fig</name>
    <dbReference type="NCBI Taxonomy" id="3494"/>
    <lineage>
        <taxon>Eukaryota</taxon>
        <taxon>Viridiplantae</taxon>
        <taxon>Streptophyta</taxon>
        <taxon>Embryophyta</taxon>
        <taxon>Tracheophyta</taxon>
        <taxon>Spermatophyta</taxon>
        <taxon>Magnoliopsida</taxon>
        <taxon>eudicotyledons</taxon>
        <taxon>Gunneridae</taxon>
        <taxon>Pentapetalae</taxon>
        <taxon>rosids</taxon>
        <taxon>fabids</taxon>
        <taxon>Rosales</taxon>
        <taxon>Moraceae</taxon>
        <taxon>Ficeae</taxon>
        <taxon>Ficus</taxon>
    </lineage>
</organism>
<evidence type="ECO:0000256" key="14">
    <source>
        <dbReference type="SAM" id="MobiDB-lite"/>
    </source>
</evidence>
<dbReference type="PANTHER" id="PTHR11685">
    <property type="entry name" value="RBR FAMILY RING FINGER AND IBR DOMAIN-CONTAINING"/>
    <property type="match status" value="1"/>
</dbReference>
<dbReference type="InterPro" id="IPR044066">
    <property type="entry name" value="TRIAD_supradom"/>
</dbReference>
<comment type="catalytic activity">
    <reaction evidence="1">
        <text>[E2 ubiquitin-conjugating enzyme]-S-ubiquitinyl-L-cysteine + [acceptor protein]-L-lysine = [E2 ubiquitin-conjugating enzyme]-L-cysteine + [acceptor protein]-N(6)-ubiquitinyl-L-lysine.</text>
        <dbReference type="EC" id="2.3.2.31"/>
    </reaction>
</comment>
<accession>A0AA87YWG0</accession>
<dbReference type="FunFam" id="3.30.40.10:FF:000230">
    <property type="entry name" value="RBR-type E3 ubiquitin transferase"/>
    <property type="match status" value="1"/>
</dbReference>
<evidence type="ECO:0000256" key="2">
    <source>
        <dbReference type="ARBA" id="ARBA00001947"/>
    </source>
</evidence>
<dbReference type="PROSITE" id="PS50089">
    <property type="entry name" value="ZF_RING_2"/>
    <property type="match status" value="1"/>
</dbReference>
<evidence type="ECO:0000313" key="18">
    <source>
        <dbReference type="Proteomes" id="UP001187192"/>
    </source>
</evidence>
<keyword evidence="12" id="KW-0862">Zinc</keyword>
<dbReference type="FunFam" id="3.30.420.10:FF:000076">
    <property type="entry name" value="RBR-type E3 ubiquitin transferase"/>
    <property type="match status" value="1"/>
</dbReference>
<comment type="cofactor">
    <cofactor evidence="2">
        <name>Zn(2+)</name>
        <dbReference type="ChEBI" id="CHEBI:29105"/>
    </cofactor>
</comment>
<keyword evidence="10 13" id="KW-0863">Zinc-finger</keyword>
<dbReference type="Gramene" id="FCD_00001382-RA">
    <property type="protein sequence ID" value="FCD_00001382-RA:cds"/>
    <property type="gene ID" value="FCD_00001382"/>
</dbReference>
<dbReference type="SUPFAM" id="SSF57850">
    <property type="entry name" value="RING/U-box"/>
    <property type="match status" value="2"/>
</dbReference>
<evidence type="ECO:0000256" key="7">
    <source>
        <dbReference type="ARBA" id="ARBA00022679"/>
    </source>
</evidence>
<dbReference type="EC" id="2.3.2.31" evidence="6"/>
<dbReference type="InterPro" id="IPR017907">
    <property type="entry name" value="Znf_RING_CS"/>
</dbReference>
<evidence type="ECO:0000259" key="15">
    <source>
        <dbReference type="PROSITE" id="PS50089"/>
    </source>
</evidence>
<evidence type="ECO:0000256" key="5">
    <source>
        <dbReference type="ARBA" id="ARBA00005884"/>
    </source>
</evidence>
<sequence>METYTEDDDLHSILAEQQSELMAAKTLDSDFDFAFQIQMQEAVAASLALHPSGSPLEERNDVLPAMAENDDVLGLAETLLQKDMESYMLEYQDRKHSEAEMKKAREDLDRRIHDQRLANDILNLPEDYWSKYGDWYEKPYDPSGPSSSKGSVESEALRLYFKGLVSEERVRDSNMVVTGAGIAICDLEDNLLFHSRKNLEAFDGCEMITGEAAELEALVEGLNKALAFGFNKIAFFCDDNTIFHYVTNKLPPRNGKIAALVDQVTLLQRKFTYCSPSLVARDNIKFAFKSARESIVSQITWSEEAGKDKSLKETCIICFEDTDVAQMFSIDGCLHRYCLSCMKQHVEAKLHNGQIAKCPHEGCNSEVAIDSCAKFLPPNLVDIMGERIKESAIPVTQKVYCPDPNCSALMSKNELLEYTKASYVGAEQSGARKCMKCRKFFCINCKVPWHYSMTCDDYRRVNFHRGDEQMLKSLAKKKLWRQCAKCNHMVELLEGCYHITCRCKYEFCYTCGAEWKNKKATCTCPIWDERNIIRENRRPQQQPQLQPHVQLQRQLQPPAHQRPNRR</sequence>
<comment type="similarity">
    <text evidence="5">Belongs to the RBR family. Ariadne subfamily.</text>
</comment>
<name>A0AA87YWG0_FICCA</name>
<evidence type="ECO:0000256" key="10">
    <source>
        <dbReference type="ARBA" id="ARBA00022771"/>
    </source>
</evidence>
<dbReference type="GO" id="GO:0004523">
    <property type="term" value="F:RNA-DNA hybrid ribonuclease activity"/>
    <property type="evidence" value="ECO:0007669"/>
    <property type="project" value="InterPro"/>
</dbReference>
<comment type="function">
    <text evidence="3">Might act as an E3 ubiquitin-protein ligase, or as part of E3 complex, which accepts ubiquitin from specific E2 ubiquitin-conjugating enzymes and then transfers it to substrates.</text>
</comment>
<evidence type="ECO:0000256" key="8">
    <source>
        <dbReference type="ARBA" id="ARBA00022723"/>
    </source>
</evidence>
<gene>
    <name evidence="17" type="ORF">TIFTF001_000631</name>
</gene>